<evidence type="ECO:0000259" key="9">
    <source>
        <dbReference type="SMART" id="SM00768"/>
    </source>
</evidence>
<dbReference type="Gene3D" id="1.20.58.1040">
    <property type="match status" value="1"/>
</dbReference>
<keyword evidence="7" id="KW-0812">Transmembrane</keyword>
<feature type="chain" id="PRO_5042076095" description="X8 domain-containing protein" evidence="8">
    <location>
        <begin position="29"/>
        <end position="496"/>
    </location>
</feature>
<feature type="transmembrane region" description="Helical" evidence="7">
    <location>
        <begin position="473"/>
        <end position="495"/>
    </location>
</feature>
<accession>A0AAD4JGB1</accession>
<evidence type="ECO:0000256" key="2">
    <source>
        <dbReference type="ARBA" id="ARBA00022729"/>
    </source>
</evidence>
<protein>
    <recommendedName>
        <fullName evidence="9">X8 domain-containing protein</fullName>
    </recommendedName>
</protein>
<keyword evidence="5" id="KW-0326">Glycosidase</keyword>
<comment type="similarity">
    <text evidence="1 6">Belongs to the glycosyl hydrolase 17 family.</text>
</comment>
<dbReference type="InterPro" id="IPR044965">
    <property type="entry name" value="Glyco_hydro_17_plant"/>
</dbReference>
<dbReference type="Gene3D" id="3.20.20.80">
    <property type="entry name" value="Glycosidases"/>
    <property type="match status" value="1"/>
</dbReference>
<evidence type="ECO:0000313" key="10">
    <source>
        <dbReference type="EMBL" id="KAH6832608.1"/>
    </source>
</evidence>
<dbReference type="Proteomes" id="UP001190926">
    <property type="component" value="Unassembled WGS sequence"/>
</dbReference>
<feature type="domain" description="X8" evidence="9">
    <location>
        <begin position="363"/>
        <end position="446"/>
    </location>
</feature>
<dbReference type="GO" id="GO:0004553">
    <property type="term" value="F:hydrolase activity, hydrolyzing O-glycosyl compounds"/>
    <property type="evidence" value="ECO:0007669"/>
    <property type="project" value="InterPro"/>
</dbReference>
<dbReference type="InterPro" id="IPR017853">
    <property type="entry name" value="GH"/>
</dbReference>
<dbReference type="Pfam" id="PF07983">
    <property type="entry name" value="X8"/>
    <property type="match status" value="1"/>
</dbReference>
<feature type="signal peptide" evidence="8">
    <location>
        <begin position="1"/>
        <end position="28"/>
    </location>
</feature>
<keyword evidence="2 8" id="KW-0732">Signal</keyword>
<comment type="caution">
    <text evidence="10">The sequence shown here is derived from an EMBL/GenBank/DDBJ whole genome shotgun (WGS) entry which is preliminary data.</text>
</comment>
<keyword evidence="4" id="KW-1015">Disulfide bond</keyword>
<evidence type="ECO:0000256" key="6">
    <source>
        <dbReference type="RuleBase" id="RU004335"/>
    </source>
</evidence>
<evidence type="ECO:0000256" key="4">
    <source>
        <dbReference type="ARBA" id="ARBA00023157"/>
    </source>
</evidence>
<keyword evidence="7" id="KW-0472">Membrane</keyword>
<dbReference type="Pfam" id="PF00332">
    <property type="entry name" value="Glyco_hydro_17"/>
    <property type="match status" value="1"/>
</dbReference>
<dbReference type="GO" id="GO:0005975">
    <property type="term" value="P:carbohydrate metabolic process"/>
    <property type="evidence" value="ECO:0007669"/>
    <property type="project" value="InterPro"/>
</dbReference>
<keyword evidence="7" id="KW-1133">Transmembrane helix</keyword>
<keyword evidence="11" id="KW-1185">Reference proteome</keyword>
<evidence type="ECO:0000256" key="7">
    <source>
        <dbReference type="SAM" id="Phobius"/>
    </source>
</evidence>
<reference evidence="10 11" key="1">
    <citation type="journal article" date="2021" name="Nat. Commun.">
        <title>Incipient diploidization of the medicinal plant Perilla within 10,000 years.</title>
        <authorList>
            <person name="Zhang Y."/>
            <person name="Shen Q."/>
            <person name="Leng L."/>
            <person name="Zhang D."/>
            <person name="Chen S."/>
            <person name="Shi Y."/>
            <person name="Ning Z."/>
            <person name="Chen S."/>
        </authorList>
    </citation>
    <scope>NUCLEOTIDE SEQUENCE [LARGE SCALE GENOMIC DNA]</scope>
    <source>
        <strain evidence="11">cv. PC099</strain>
    </source>
</reference>
<dbReference type="InterPro" id="IPR012946">
    <property type="entry name" value="X8"/>
</dbReference>
<evidence type="ECO:0000256" key="1">
    <source>
        <dbReference type="ARBA" id="ARBA00008773"/>
    </source>
</evidence>
<evidence type="ECO:0000313" key="11">
    <source>
        <dbReference type="Proteomes" id="UP001190926"/>
    </source>
</evidence>
<evidence type="ECO:0000256" key="3">
    <source>
        <dbReference type="ARBA" id="ARBA00022801"/>
    </source>
</evidence>
<dbReference type="SUPFAM" id="SSF51445">
    <property type="entry name" value="(Trans)glycosidases"/>
    <property type="match status" value="1"/>
</dbReference>
<proteinExistence type="inferred from homology"/>
<evidence type="ECO:0000256" key="5">
    <source>
        <dbReference type="ARBA" id="ARBA00023295"/>
    </source>
</evidence>
<organism evidence="10 11">
    <name type="scientific">Perilla frutescens var. hirtella</name>
    <name type="common">Perilla citriodora</name>
    <name type="synonym">Perilla setoyensis</name>
    <dbReference type="NCBI Taxonomy" id="608512"/>
    <lineage>
        <taxon>Eukaryota</taxon>
        <taxon>Viridiplantae</taxon>
        <taxon>Streptophyta</taxon>
        <taxon>Embryophyta</taxon>
        <taxon>Tracheophyta</taxon>
        <taxon>Spermatophyta</taxon>
        <taxon>Magnoliopsida</taxon>
        <taxon>eudicotyledons</taxon>
        <taxon>Gunneridae</taxon>
        <taxon>Pentapetalae</taxon>
        <taxon>asterids</taxon>
        <taxon>lamiids</taxon>
        <taxon>Lamiales</taxon>
        <taxon>Lamiaceae</taxon>
        <taxon>Nepetoideae</taxon>
        <taxon>Elsholtzieae</taxon>
        <taxon>Perilla</taxon>
    </lineage>
</organism>
<keyword evidence="3" id="KW-0378">Hydrolase</keyword>
<dbReference type="EMBL" id="SDAM02000068">
    <property type="protein sequence ID" value="KAH6832608.1"/>
    <property type="molecule type" value="Genomic_DNA"/>
</dbReference>
<evidence type="ECO:0000256" key="8">
    <source>
        <dbReference type="SAM" id="SignalP"/>
    </source>
</evidence>
<dbReference type="AlphaFoldDB" id="A0AAD4JGB1"/>
<gene>
    <name evidence="10" type="ORF">C2S53_010952</name>
</gene>
<sequence length="496" mass="55764">MDVSVGSKTILALIYLALILVAEKRVDATIGVNWGRESAQRLIPSAVVDLLLQNGVKEARVYTSRDDLLQAFAGSGIGLTLTVNELFVLDSYDKCKAWVRNKMLNLRMATVRRIYIGSYPFSTGLRNKDTLKTSMDVLLYLQTALNDAGLGDQVKASFTHTSELLKPNMTKPSEAEFRDEIKEEVKTMLRFFEQNGSPFVFDIVPSFLTQAYNMDPLFAFVGESTQVVKDINGAVYTNIFEFAYDSFVWALIKLNASNVKVMVGQIGWPTDGYTNGNASTAERFYKGLLPYVASHKGTPLRPGAPIDTFVHALTDENRLPHQFMRHWGIYRSNGKPKFKIDLTGQGRNIYPTSAKGIMRMPERWCVFNGNQTDYMKVMEQLDFACTKSDCSSLRTGGSCSHLSFEKNVSYAFNTFFQFQFQNEKACDFDGLSYITVDNPSTDECIFPVEVVAGRQENYVQTGRQLNYKVSKGVLHYTPNCVVPLFLLSILGALFWN</sequence>
<name>A0AAD4JGB1_PERFH</name>
<dbReference type="SMART" id="SM00768">
    <property type="entry name" value="X8"/>
    <property type="match status" value="1"/>
</dbReference>
<dbReference type="InterPro" id="IPR000490">
    <property type="entry name" value="Glyco_hydro_17"/>
</dbReference>
<dbReference type="PANTHER" id="PTHR32227">
    <property type="entry name" value="GLUCAN ENDO-1,3-BETA-GLUCOSIDASE BG1-RELATED-RELATED"/>
    <property type="match status" value="1"/>
</dbReference>